<dbReference type="Proteomes" id="UP000663829">
    <property type="component" value="Unassembled WGS sequence"/>
</dbReference>
<protein>
    <recommendedName>
        <fullName evidence="1">Aldos-2-ulose dehydratase beta-propeller domain-containing protein</fullName>
    </recommendedName>
</protein>
<keyword evidence="4" id="KW-1185">Reference proteome</keyword>
<name>A0A815XW74_9BILA</name>
<reference evidence="2" key="1">
    <citation type="submission" date="2021-02" db="EMBL/GenBank/DDBJ databases">
        <authorList>
            <person name="Nowell W R."/>
        </authorList>
    </citation>
    <scope>NUCLEOTIDE SEQUENCE</scope>
</reference>
<proteinExistence type="predicted"/>
<dbReference type="EMBL" id="CAJNOQ010028593">
    <property type="protein sequence ID" value="CAF1562796.1"/>
    <property type="molecule type" value="Genomic_DNA"/>
</dbReference>
<gene>
    <name evidence="2" type="ORF">GPM918_LOCUS39873</name>
    <name evidence="3" type="ORF">SRO942_LOCUS40777</name>
</gene>
<evidence type="ECO:0000313" key="4">
    <source>
        <dbReference type="Proteomes" id="UP000663829"/>
    </source>
</evidence>
<feature type="domain" description="Aldos-2-ulose dehydratase beta-propeller" evidence="1">
    <location>
        <begin position="92"/>
        <end position="190"/>
    </location>
</feature>
<dbReference type="OrthoDB" id="5378718at2759"/>
<dbReference type="AlphaFoldDB" id="A0A815XW74"/>
<evidence type="ECO:0000313" key="2">
    <source>
        <dbReference type="EMBL" id="CAF1562796.1"/>
    </source>
</evidence>
<dbReference type="EMBL" id="CAJOBC010094352">
    <property type="protein sequence ID" value="CAF4424343.1"/>
    <property type="molecule type" value="Genomic_DNA"/>
</dbReference>
<evidence type="ECO:0000259" key="1">
    <source>
        <dbReference type="Pfam" id="PF22301"/>
    </source>
</evidence>
<dbReference type="Pfam" id="PF22301">
    <property type="entry name" value="AUDH_beta_propeller"/>
    <property type="match status" value="1"/>
</dbReference>
<comment type="caution">
    <text evidence="2">The sequence shown here is derived from an EMBL/GenBank/DDBJ whole genome shotgun (WGS) entry which is preliminary data.</text>
</comment>
<accession>A0A815XW74</accession>
<evidence type="ECO:0000313" key="3">
    <source>
        <dbReference type="EMBL" id="CAF4424343.1"/>
    </source>
</evidence>
<sequence>MIEEHLKDGYWIEAFQADDETPIGFVAYGLSDREISFYPNSWTTTEKVEPIRIQKLINPIAMDQADITGNGFKDIIICFDYGRTITDFNPDGGHIVWLENPGQNIGTEPWEQHYVGRSPTIIGIPIVNGPSDVPVLLFRLPDDVLNAKAGDREVVDKEFFHLIHDAKKFNVHSLDNLLIASREGLNWLYILKLAL</sequence>
<dbReference type="InterPro" id="IPR054583">
    <property type="entry name" value="Beta-prop_AUDH"/>
</dbReference>
<organism evidence="2 4">
    <name type="scientific">Didymodactylos carnosus</name>
    <dbReference type="NCBI Taxonomy" id="1234261"/>
    <lineage>
        <taxon>Eukaryota</taxon>
        <taxon>Metazoa</taxon>
        <taxon>Spiralia</taxon>
        <taxon>Gnathifera</taxon>
        <taxon>Rotifera</taxon>
        <taxon>Eurotatoria</taxon>
        <taxon>Bdelloidea</taxon>
        <taxon>Philodinida</taxon>
        <taxon>Philodinidae</taxon>
        <taxon>Didymodactylos</taxon>
    </lineage>
</organism>
<dbReference type="Proteomes" id="UP000681722">
    <property type="component" value="Unassembled WGS sequence"/>
</dbReference>